<dbReference type="Pfam" id="PF03564">
    <property type="entry name" value="DUF1759"/>
    <property type="match status" value="1"/>
</dbReference>
<dbReference type="Gene3D" id="3.10.10.10">
    <property type="entry name" value="HIV Type 1 Reverse Transcriptase, subunit A, domain 1"/>
    <property type="match status" value="1"/>
</dbReference>
<dbReference type="Gene3D" id="3.30.420.10">
    <property type="entry name" value="Ribonuclease H-like superfamily/Ribonuclease H"/>
    <property type="match status" value="1"/>
</dbReference>
<organism evidence="4 5">
    <name type="scientific">Patiria miniata</name>
    <name type="common">Bat star</name>
    <name type="synonym">Asterina miniata</name>
    <dbReference type="NCBI Taxonomy" id="46514"/>
    <lineage>
        <taxon>Eukaryota</taxon>
        <taxon>Metazoa</taxon>
        <taxon>Echinodermata</taxon>
        <taxon>Eleutherozoa</taxon>
        <taxon>Asterozoa</taxon>
        <taxon>Asteroidea</taxon>
        <taxon>Valvatacea</taxon>
        <taxon>Valvatida</taxon>
        <taxon>Asterinidae</taxon>
        <taxon>Patiria</taxon>
    </lineage>
</organism>
<dbReference type="InterPro" id="IPR012337">
    <property type="entry name" value="RNaseH-like_sf"/>
</dbReference>
<dbReference type="GO" id="GO:0003676">
    <property type="term" value="F:nucleic acid binding"/>
    <property type="evidence" value="ECO:0007669"/>
    <property type="project" value="InterPro"/>
</dbReference>
<feature type="region of interest" description="Disordered" evidence="2">
    <location>
        <begin position="1"/>
        <end position="34"/>
    </location>
</feature>
<dbReference type="SUPFAM" id="SSF56672">
    <property type="entry name" value="DNA/RNA polymerases"/>
    <property type="match status" value="1"/>
</dbReference>
<feature type="region of interest" description="Disordered" evidence="2">
    <location>
        <begin position="356"/>
        <end position="380"/>
    </location>
</feature>
<name>A0A913ZD10_PATMI</name>
<dbReference type="SUPFAM" id="SSF53098">
    <property type="entry name" value="Ribonuclease H-like"/>
    <property type="match status" value="1"/>
</dbReference>
<evidence type="ECO:0000259" key="3">
    <source>
        <dbReference type="PROSITE" id="PS50994"/>
    </source>
</evidence>
<dbReference type="PROSITE" id="PS50994">
    <property type="entry name" value="INTEGRASE"/>
    <property type="match status" value="1"/>
</dbReference>
<feature type="coiled-coil region" evidence="1">
    <location>
        <begin position="34"/>
        <end position="72"/>
    </location>
</feature>
<dbReference type="EnsemblMetazoa" id="XM_038193740.1">
    <property type="protein sequence ID" value="XP_038049668.1"/>
    <property type="gene ID" value="LOC119723182"/>
</dbReference>
<dbReference type="RefSeq" id="XP_038049668.1">
    <property type="nucleotide sequence ID" value="XM_038193740.1"/>
</dbReference>
<dbReference type="InterPro" id="IPR040676">
    <property type="entry name" value="DUF5641"/>
</dbReference>
<evidence type="ECO:0000256" key="2">
    <source>
        <dbReference type="SAM" id="MobiDB-lite"/>
    </source>
</evidence>
<feature type="domain" description="Integrase catalytic" evidence="3">
    <location>
        <begin position="1509"/>
        <end position="1696"/>
    </location>
</feature>
<evidence type="ECO:0000313" key="4">
    <source>
        <dbReference type="EnsemblMetazoa" id="XP_038049668.1"/>
    </source>
</evidence>
<dbReference type="Pfam" id="PF05380">
    <property type="entry name" value="Peptidase_A17"/>
    <property type="match status" value="1"/>
</dbReference>
<keyword evidence="1" id="KW-0175">Coiled coil</keyword>
<dbReference type="GeneID" id="119723182"/>
<dbReference type="Gene3D" id="3.30.70.270">
    <property type="match status" value="1"/>
</dbReference>
<evidence type="ECO:0000256" key="1">
    <source>
        <dbReference type="SAM" id="Coils"/>
    </source>
</evidence>
<dbReference type="InterPro" id="IPR036397">
    <property type="entry name" value="RNaseH_sf"/>
</dbReference>
<dbReference type="PANTHER" id="PTHR47331:SF1">
    <property type="entry name" value="GAG-LIKE PROTEIN"/>
    <property type="match status" value="1"/>
</dbReference>
<dbReference type="PANTHER" id="PTHR47331">
    <property type="entry name" value="PHD-TYPE DOMAIN-CONTAINING PROTEIN"/>
    <property type="match status" value="1"/>
</dbReference>
<dbReference type="InterPro" id="IPR041588">
    <property type="entry name" value="Integrase_H2C2"/>
</dbReference>
<dbReference type="InterPro" id="IPR008042">
    <property type="entry name" value="Retrotrans_Pao"/>
</dbReference>
<dbReference type="CDD" id="cd01644">
    <property type="entry name" value="RT_pepA17"/>
    <property type="match status" value="1"/>
</dbReference>
<feature type="compositionally biased region" description="Polar residues" evidence="2">
    <location>
        <begin position="96"/>
        <end position="105"/>
    </location>
</feature>
<dbReference type="InterPro" id="IPR043128">
    <property type="entry name" value="Rev_trsase/Diguanyl_cyclase"/>
</dbReference>
<dbReference type="Gene3D" id="1.10.340.70">
    <property type="match status" value="1"/>
</dbReference>
<feature type="region of interest" description="Disordered" evidence="2">
    <location>
        <begin position="90"/>
        <end position="150"/>
    </location>
</feature>
<feature type="compositionally biased region" description="Basic and acidic residues" evidence="2">
    <location>
        <begin position="7"/>
        <end position="16"/>
    </location>
</feature>
<feature type="compositionally biased region" description="Low complexity" evidence="2">
    <location>
        <begin position="17"/>
        <end position="30"/>
    </location>
</feature>
<dbReference type="Proteomes" id="UP000887568">
    <property type="component" value="Unplaced"/>
</dbReference>
<evidence type="ECO:0000313" key="5">
    <source>
        <dbReference type="Proteomes" id="UP000887568"/>
    </source>
</evidence>
<dbReference type="Pfam" id="PF18701">
    <property type="entry name" value="DUF5641"/>
    <property type="match status" value="1"/>
</dbReference>
<dbReference type="Pfam" id="PF17921">
    <property type="entry name" value="Integrase_H2C2"/>
    <property type="match status" value="1"/>
</dbReference>
<reference evidence="4" key="1">
    <citation type="submission" date="2022-11" db="UniProtKB">
        <authorList>
            <consortium name="EnsemblMetazoa"/>
        </authorList>
    </citation>
    <scope>IDENTIFICATION</scope>
</reference>
<sequence length="1814" mass="206888">MSTTSPSHEDDVKPEDSASQCSHTTSTSSSRRARMEAIVRSAALQAEVEALKEQQELELQELRLHQRRTELQMKTKLSCAEAEAKVYAQFDDEKTSPVSPSQSTPAPHDEDSPSQPDASPHDDDTSGDTVPYPIEDHQSSTPQETPPPTEAINEMLRQSKQQQQSLIETLQLPKAELMCYEGDPLKFWEFWRAFEVNVDSTTISNAAKLTRLLHYCKGEARRVIQACSVMESTQGYARAKTLLKERFGNKYKVADAWMKKVTRGQTVSPHDGKAIREMADELKVCYETLQAMGYENEMAHQSFLRDIVERLPNYLRYRWVRKVRDLERKEDRMPKVKDLVAYIDDVAEEENNPVYGTSTWERSRDVPQKRRTQPRQRGSFAVASVPERVVTRECSLCKGEHTLFGCQQFKAKSPQDRLSYAKQERLCFNCLRRGHMTSACRLNRTCTVSGCGRKHTKFLHIPQTMQQHEEAASRANTSLDAPVQNGYIDSAAEASCSNVTGAGRTVLPIVPVRVKAAGGSVFIRTHALLDTGSTNTFCTEHLARQLGVEGAKQRLNLTTLDKMGSSIDTTRVSLIVDSGPATDHIELPNVFTKHKINIQSTHMAKMEEIAGLPYLQGIDLPFAGEKEVGLLIGQDIPRALMPLEIRRGKAKDGPYAVRTALGWSLHGPVNKVGTTEQNTHATSTFIQGDIGLEEQVHKFWKLEASDTLHDERGMSVNDQRALKMWKGGISIDGGHYQLPVPFKRHPPCLPNNRWLAEQRLQSLARKLGKDDSLRRKYQEGIEDLLKKGYAEEVEKQECQSEDQAIWYLPHHPVFHPMKPDKLRIVFDCAAKSGGVSLNDEVLQGPDLTNKLTGVLLRFRQGPVAFMADVEAMFHQVRVPVEERDVLRFLWWPSGDMTQQPKVYRMCVHLFGGTWSPSCCNFALRQTADDNQDEFSPEAVEIVKRNFYVDDCLVSVESEEKAVNLSDELRNLLQRGGFKLTKWLSNKPSVLKSIPTEEQSKQLKGLDLNLDALPVDRALGVSWDVERDCLGYKLSPKDKPLTRRGLLSIVSSIYDPLGYANPFILRARLLLQELTRMKLGWDDPVPEEHRQIWQGWSEELAEMKEFEVNRCVKPHGFGTVTEYQLHHFADASEKAYGAVSYLVMKNTSSELHSSLVMAKSHLAPLKTMTIPRLELAAATLAAKLDVAVKRELDVRELIYSTFWTDSTIVLQYIRSTDGRFRTFAANRIATIHNASEASQWHYVDTKSNPADDISRGMSAGELKKSTRWLQGPEFLLMPQEHWPKEPQVMEPLRQSDPELKKSKEQVQIFAVDSEENKGTDKLLQHYSSWHRLKKAVAWILRVREYLQNKNRRVPSDMKKPLTVDDLDEAEQAIIRHVQRQAYTDEYQTLHTTANPVKKSSPLYRLDPKINSEGVMCVGGRLKNSKLQTQEKHPVILPKKNHIVKLLVRHFHAVSGHSGREHVMSLMRQRYWVIGGRTTVRQVLHDCFVCKRRSASPSIQKMANLPEDRVTPEKPPFNYVGVDCFGPFLVKQGRSQVKRYGCIFTCLAIRAVHIEVLHSMETDSFLNALQRFMARRGQPELIRCDNGTNFVGAERELREGIKRWNKQQVHEYLLQKGIRWKFNPPAASHMGGPWERQIRTVRKILNTVMKQQVLHDESLSTMMCLVESVINGRPLTVVSDDARDPEPLTPNHLLLLRQNSALPVDVFQKQDQFSRKRWRHVQYLADVFWRRWIREYLPTLQQRGKWNEPVRNIEVGDIVLIVEDQPRNQWSLGRVVEIYAGEDKLVRSAKIKTRSTTLVRPIHKLCLMESAEAKER</sequence>
<dbReference type="GO" id="GO:0015074">
    <property type="term" value="P:DNA integration"/>
    <property type="evidence" value="ECO:0007669"/>
    <property type="project" value="InterPro"/>
</dbReference>
<dbReference type="InterPro" id="IPR043502">
    <property type="entry name" value="DNA/RNA_pol_sf"/>
</dbReference>
<keyword evidence="5" id="KW-1185">Reference proteome</keyword>
<dbReference type="InterPro" id="IPR005312">
    <property type="entry name" value="DUF1759"/>
</dbReference>
<proteinExistence type="predicted"/>
<dbReference type="OMA" id="ITRTILW"/>
<protein>
    <recommendedName>
        <fullName evidence="3">Integrase catalytic domain-containing protein</fullName>
    </recommendedName>
</protein>
<dbReference type="OrthoDB" id="8046937at2759"/>
<dbReference type="InterPro" id="IPR001584">
    <property type="entry name" value="Integrase_cat-core"/>
</dbReference>
<accession>A0A913ZD10</accession>